<keyword evidence="2" id="KW-1185">Reference proteome</keyword>
<evidence type="ECO:0000313" key="2">
    <source>
        <dbReference type="Proteomes" id="UP000790347"/>
    </source>
</evidence>
<proteinExistence type="predicted"/>
<comment type="caution">
    <text evidence="1">The sequence shown here is derived from an EMBL/GenBank/DDBJ whole genome shotgun (WGS) entry which is preliminary data.</text>
</comment>
<reference evidence="1" key="1">
    <citation type="submission" date="2013-05" db="EMBL/GenBank/DDBJ databases">
        <authorList>
            <person name="Yim A.K.Y."/>
            <person name="Chan T.F."/>
            <person name="Ji K.M."/>
            <person name="Liu X.Y."/>
            <person name="Zhou J.W."/>
            <person name="Li R.Q."/>
            <person name="Yang K.Y."/>
            <person name="Li J."/>
            <person name="Li M."/>
            <person name="Law P.T.W."/>
            <person name="Wu Y.L."/>
            <person name="Cai Z.L."/>
            <person name="Qin H."/>
            <person name="Bao Y."/>
            <person name="Leung R.K.K."/>
            <person name="Ng P.K.S."/>
            <person name="Zou J."/>
            <person name="Zhong X.J."/>
            <person name="Ran P.X."/>
            <person name="Zhong N.S."/>
            <person name="Liu Z.G."/>
            <person name="Tsui S.K.W."/>
        </authorList>
    </citation>
    <scope>NUCLEOTIDE SEQUENCE</scope>
    <source>
        <strain evidence="1">Derf</strain>
        <tissue evidence="1">Whole organism</tissue>
    </source>
</reference>
<dbReference type="EMBL" id="ASGP02000003">
    <property type="protein sequence ID" value="KAH9516224.1"/>
    <property type="molecule type" value="Genomic_DNA"/>
</dbReference>
<reference evidence="1" key="2">
    <citation type="journal article" date="2022" name="Res Sq">
        <title>Comparative Genomics Reveals Insights into the Divergent Evolution of Astigmatic Mites and Household Pest Adaptations.</title>
        <authorList>
            <person name="Xiong Q."/>
            <person name="Wan A.T.-Y."/>
            <person name="Liu X.-Y."/>
            <person name="Fung C.S.-H."/>
            <person name="Xiao X."/>
            <person name="Malainual N."/>
            <person name="Hou J."/>
            <person name="Wang L."/>
            <person name="Wang M."/>
            <person name="Yang K."/>
            <person name="Cui Y."/>
            <person name="Leung E."/>
            <person name="Nong W."/>
            <person name="Shin S.-K."/>
            <person name="Au S."/>
            <person name="Jeong K.Y."/>
            <person name="Chew F.T."/>
            <person name="Hui J."/>
            <person name="Leung T.F."/>
            <person name="Tungtrongchitr A."/>
            <person name="Zhong N."/>
            <person name="Liu Z."/>
            <person name="Tsui S."/>
        </authorList>
    </citation>
    <scope>NUCLEOTIDE SEQUENCE</scope>
    <source>
        <strain evidence="1">Derf</strain>
        <tissue evidence="1">Whole organism</tissue>
    </source>
</reference>
<protein>
    <submittedName>
        <fullName evidence="1">Uncharacterized protein</fullName>
    </submittedName>
</protein>
<sequence>MLKSFQTEINETIIQISSRVPDNGGEGGFSIVITNHEKPEAFFLIDLRRSKECFRWKKIIISSGFRFSSIRDRHLWSSISTRC</sequence>
<organism evidence="1 2">
    <name type="scientific">Dermatophagoides farinae</name>
    <name type="common">American house dust mite</name>
    <dbReference type="NCBI Taxonomy" id="6954"/>
    <lineage>
        <taxon>Eukaryota</taxon>
        <taxon>Metazoa</taxon>
        <taxon>Ecdysozoa</taxon>
        <taxon>Arthropoda</taxon>
        <taxon>Chelicerata</taxon>
        <taxon>Arachnida</taxon>
        <taxon>Acari</taxon>
        <taxon>Acariformes</taxon>
        <taxon>Sarcoptiformes</taxon>
        <taxon>Astigmata</taxon>
        <taxon>Psoroptidia</taxon>
        <taxon>Analgoidea</taxon>
        <taxon>Pyroglyphidae</taxon>
        <taxon>Dermatophagoidinae</taxon>
        <taxon>Dermatophagoides</taxon>
    </lineage>
</organism>
<dbReference type="AlphaFoldDB" id="A0A922L5J7"/>
<accession>A0A922L5J7</accession>
<evidence type="ECO:0000313" key="1">
    <source>
        <dbReference type="EMBL" id="KAH9516224.1"/>
    </source>
</evidence>
<name>A0A922L5J7_DERFA</name>
<dbReference type="Proteomes" id="UP000790347">
    <property type="component" value="Unassembled WGS sequence"/>
</dbReference>
<gene>
    <name evidence="1" type="ORF">DERF_006978</name>
</gene>